<evidence type="ECO:0000256" key="3">
    <source>
        <dbReference type="ARBA" id="ARBA00004961"/>
    </source>
</evidence>
<evidence type="ECO:0000256" key="7">
    <source>
        <dbReference type="RuleBase" id="RU365095"/>
    </source>
</evidence>
<evidence type="ECO:0000256" key="5">
    <source>
        <dbReference type="ARBA" id="ARBA00013198"/>
    </source>
</evidence>
<dbReference type="CDD" id="cd01400">
    <property type="entry name" value="6PGL"/>
    <property type="match status" value="1"/>
</dbReference>
<proteinExistence type="inferred from homology"/>
<protein>
    <recommendedName>
        <fullName evidence="6 7">6-phosphogluconolactonase</fullName>
        <shortName evidence="7">6PGL</shortName>
        <ecNumber evidence="5 7">3.1.1.31</ecNumber>
    </recommendedName>
</protein>
<dbReference type="InterPro" id="IPR005900">
    <property type="entry name" value="6-phosphogluconolactonase_DevB"/>
</dbReference>
<dbReference type="SUPFAM" id="SSF100950">
    <property type="entry name" value="NagB/RpiA/CoA transferase-like"/>
    <property type="match status" value="1"/>
</dbReference>
<dbReference type="PANTHER" id="PTHR11054:SF0">
    <property type="entry name" value="6-PHOSPHOGLUCONOLACTONASE"/>
    <property type="match status" value="1"/>
</dbReference>
<dbReference type="InterPro" id="IPR039104">
    <property type="entry name" value="6PGL"/>
</dbReference>
<evidence type="ECO:0000259" key="8">
    <source>
        <dbReference type="Pfam" id="PF01182"/>
    </source>
</evidence>
<evidence type="ECO:0000256" key="1">
    <source>
        <dbReference type="ARBA" id="ARBA00000832"/>
    </source>
</evidence>
<dbReference type="EC" id="3.1.1.31" evidence="5 7"/>
<reference evidence="9 10" key="1">
    <citation type="submission" date="2023-05" db="EMBL/GenBank/DDBJ databases">
        <title>Sedimentitalea sp. nov. JM2-8.</title>
        <authorList>
            <person name="Huang J."/>
        </authorList>
    </citation>
    <scope>NUCLEOTIDE SEQUENCE [LARGE SCALE GENOMIC DNA]</scope>
    <source>
        <strain evidence="9 10">JM2-8</strain>
    </source>
</reference>
<dbReference type="PANTHER" id="PTHR11054">
    <property type="entry name" value="6-PHOSPHOGLUCONOLACTONASE"/>
    <property type="match status" value="1"/>
</dbReference>
<comment type="function">
    <text evidence="2 7">Hydrolysis of 6-phosphogluconolactone to 6-phosphogluconate.</text>
</comment>
<dbReference type="GO" id="GO:0017057">
    <property type="term" value="F:6-phosphogluconolactonase activity"/>
    <property type="evidence" value="ECO:0007669"/>
    <property type="project" value="UniProtKB-EC"/>
</dbReference>
<dbReference type="EMBL" id="JASNJE010000006">
    <property type="protein sequence ID" value="MDK3072885.1"/>
    <property type="molecule type" value="Genomic_DNA"/>
</dbReference>
<sequence length="223" mass="23742">MNVVDYPDREMAAIGLANVLAGALNSRLLTSDHASFAVPGGSTPGPVFDALCAADLDWSRVSVFATDERWVPESDPRSNGRLIRSRLLTGPAAEATYLPLYRNVTRPEEVLSEIEESLAPELPISVLLLGMGTDMHTASLFPGAQGLTAALDRDAPAVVAMRPDAVPEARVSLSARVLDEALAKHLVIFGAEKRAALDRALSLPPETAPVQAVLGDMTIHWAE</sequence>
<keyword evidence="7 9" id="KW-0378">Hydrolase</keyword>
<organism evidence="9 10">
    <name type="scientific">Sedimentitalea xiamensis</name>
    <dbReference type="NCBI Taxonomy" id="3050037"/>
    <lineage>
        <taxon>Bacteria</taxon>
        <taxon>Pseudomonadati</taxon>
        <taxon>Pseudomonadota</taxon>
        <taxon>Alphaproteobacteria</taxon>
        <taxon>Rhodobacterales</taxon>
        <taxon>Paracoccaceae</taxon>
        <taxon>Sedimentitalea</taxon>
    </lineage>
</organism>
<feature type="domain" description="Glucosamine/galactosamine-6-phosphate isomerase" evidence="8">
    <location>
        <begin position="8"/>
        <end position="221"/>
    </location>
</feature>
<dbReference type="InterPro" id="IPR006148">
    <property type="entry name" value="Glc/Gal-6P_isomerase"/>
</dbReference>
<accession>A0ABT7FCV1</accession>
<evidence type="ECO:0000256" key="6">
    <source>
        <dbReference type="ARBA" id="ARBA00020337"/>
    </source>
</evidence>
<dbReference type="Gene3D" id="3.40.50.1360">
    <property type="match status" value="1"/>
</dbReference>
<gene>
    <name evidence="7 9" type="primary">pgl</name>
    <name evidence="9" type="ORF">QO034_07165</name>
</gene>
<comment type="pathway">
    <text evidence="3 7">Carbohydrate degradation; pentose phosphate pathway; D-ribulose 5-phosphate from D-glucose 6-phosphate (oxidative stage): step 2/3.</text>
</comment>
<comment type="catalytic activity">
    <reaction evidence="1 7">
        <text>6-phospho-D-glucono-1,5-lactone + H2O = 6-phospho-D-gluconate + H(+)</text>
        <dbReference type="Rhea" id="RHEA:12556"/>
        <dbReference type="ChEBI" id="CHEBI:15377"/>
        <dbReference type="ChEBI" id="CHEBI:15378"/>
        <dbReference type="ChEBI" id="CHEBI:57955"/>
        <dbReference type="ChEBI" id="CHEBI:58759"/>
        <dbReference type="EC" id="3.1.1.31"/>
    </reaction>
</comment>
<evidence type="ECO:0000313" key="10">
    <source>
        <dbReference type="Proteomes" id="UP001227126"/>
    </source>
</evidence>
<dbReference type="InterPro" id="IPR037171">
    <property type="entry name" value="NagB/RpiA_transferase-like"/>
</dbReference>
<dbReference type="Proteomes" id="UP001227126">
    <property type="component" value="Unassembled WGS sequence"/>
</dbReference>
<evidence type="ECO:0000256" key="4">
    <source>
        <dbReference type="ARBA" id="ARBA00010662"/>
    </source>
</evidence>
<evidence type="ECO:0000256" key="2">
    <source>
        <dbReference type="ARBA" id="ARBA00002681"/>
    </source>
</evidence>
<comment type="similarity">
    <text evidence="4 7">Belongs to the glucosamine/galactosamine-6-phosphate isomerase family. 6-phosphogluconolactonase subfamily.</text>
</comment>
<comment type="caution">
    <text evidence="9">The sequence shown here is derived from an EMBL/GenBank/DDBJ whole genome shotgun (WGS) entry which is preliminary data.</text>
</comment>
<dbReference type="RefSeq" id="WP_284484826.1">
    <property type="nucleotide sequence ID" value="NZ_JASNJE010000006.1"/>
</dbReference>
<name>A0ABT7FCV1_9RHOB</name>
<dbReference type="Pfam" id="PF01182">
    <property type="entry name" value="Glucosamine_iso"/>
    <property type="match status" value="1"/>
</dbReference>
<keyword evidence="10" id="KW-1185">Reference proteome</keyword>
<evidence type="ECO:0000313" key="9">
    <source>
        <dbReference type="EMBL" id="MDK3072885.1"/>
    </source>
</evidence>
<dbReference type="NCBIfam" id="TIGR01198">
    <property type="entry name" value="pgl"/>
    <property type="match status" value="1"/>
</dbReference>